<proteinExistence type="predicted"/>
<dbReference type="AlphaFoldDB" id="A0AAV0WX16"/>
<accession>A0AAV0WX16</accession>
<protein>
    <submittedName>
        <fullName evidence="1">Uncharacterized protein</fullName>
    </submittedName>
</protein>
<name>A0AAV0WX16_9HEMI</name>
<evidence type="ECO:0000313" key="2">
    <source>
        <dbReference type="Proteomes" id="UP001160148"/>
    </source>
</evidence>
<sequence length="115" mass="13234">MNDTVLVEIKIGVSIIWEDFSKCPYLRCTKEVSLHCHRLDVVLVWSQFLMCGIRLWAKKDGSRIKEETVVRVPTPTRRHRIATLIPLIIDGTDPYRNPGKSQMMEKPILVSTNTV</sequence>
<dbReference type="Proteomes" id="UP001160148">
    <property type="component" value="Unassembled WGS sequence"/>
</dbReference>
<dbReference type="EMBL" id="CARXXK010000002">
    <property type="protein sequence ID" value="CAI6360057.1"/>
    <property type="molecule type" value="Genomic_DNA"/>
</dbReference>
<keyword evidence="2" id="KW-1185">Reference proteome</keyword>
<comment type="caution">
    <text evidence="1">The sequence shown here is derived from an EMBL/GenBank/DDBJ whole genome shotgun (WGS) entry which is preliminary data.</text>
</comment>
<reference evidence="1 2" key="1">
    <citation type="submission" date="2023-01" db="EMBL/GenBank/DDBJ databases">
        <authorList>
            <person name="Whitehead M."/>
        </authorList>
    </citation>
    <scope>NUCLEOTIDE SEQUENCE [LARGE SCALE GENOMIC DNA]</scope>
</reference>
<organism evidence="1 2">
    <name type="scientific">Macrosiphum euphorbiae</name>
    <name type="common">potato aphid</name>
    <dbReference type="NCBI Taxonomy" id="13131"/>
    <lineage>
        <taxon>Eukaryota</taxon>
        <taxon>Metazoa</taxon>
        <taxon>Ecdysozoa</taxon>
        <taxon>Arthropoda</taxon>
        <taxon>Hexapoda</taxon>
        <taxon>Insecta</taxon>
        <taxon>Pterygota</taxon>
        <taxon>Neoptera</taxon>
        <taxon>Paraneoptera</taxon>
        <taxon>Hemiptera</taxon>
        <taxon>Sternorrhyncha</taxon>
        <taxon>Aphidomorpha</taxon>
        <taxon>Aphidoidea</taxon>
        <taxon>Aphididae</taxon>
        <taxon>Macrosiphini</taxon>
        <taxon>Macrosiphum</taxon>
    </lineage>
</organism>
<gene>
    <name evidence="1" type="ORF">MEUPH1_LOCUS15399</name>
</gene>
<evidence type="ECO:0000313" key="1">
    <source>
        <dbReference type="EMBL" id="CAI6360057.1"/>
    </source>
</evidence>